<comment type="caution">
    <text evidence="2">The sequence shown here is derived from an EMBL/GenBank/DDBJ whole genome shotgun (WGS) entry which is preliminary data.</text>
</comment>
<dbReference type="Proteomes" id="UP000261828">
    <property type="component" value="Unassembled WGS sequence"/>
</dbReference>
<dbReference type="EMBL" id="QTJX01000009">
    <property type="protein sequence ID" value="RDY57584.1"/>
    <property type="molecule type" value="Genomic_DNA"/>
</dbReference>
<dbReference type="InterPro" id="IPR009081">
    <property type="entry name" value="PP-bd_ACP"/>
</dbReference>
<accession>A0A371JKU2</accession>
<dbReference type="SUPFAM" id="SSF47336">
    <property type="entry name" value="ACP-like"/>
    <property type="match status" value="1"/>
</dbReference>
<name>A0A371JKU2_9FLAO</name>
<evidence type="ECO:0000313" key="2">
    <source>
        <dbReference type="EMBL" id="RDY57584.1"/>
    </source>
</evidence>
<feature type="domain" description="Carrier" evidence="1">
    <location>
        <begin position="1"/>
        <end position="74"/>
    </location>
</feature>
<sequence length="77" mass="8575">MKEKIITFLTEIRPEFDFSESSNFIEEGMLDSFDIVSLVASLDEEFGISIDGTEILPENFSSVDGIIQLLIKNGVAE</sequence>
<dbReference type="Gene3D" id="1.10.1200.10">
    <property type="entry name" value="ACP-like"/>
    <property type="match status" value="1"/>
</dbReference>
<protein>
    <submittedName>
        <fullName evidence="2">Acyl carrier protein</fullName>
    </submittedName>
</protein>
<organism evidence="2 3">
    <name type="scientific">Flagellimonas nanhaiensis</name>
    <dbReference type="NCBI Taxonomy" id="2292706"/>
    <lineage>
        <taxon>Bacteria</taxon>
        <taxon>Pseudomonadati</taxon>
        <taxon>Bacteroidota</taxon>
        <taxon>Flavobacteriia</taxon>
        <taxon>Flavobacteriales</taxon>
        <taxon>Flavobacteriaceae</taxon>
        <taxon>Flagellimonas</taxon>
    </lineage>
</organism>
<dbReference type="Pfam" id="PF00550">
    <property type="entry name" value="PP-binding"/>
    <property type="match status" value="1"/>
</dbReference>
<dbReference type="PROSITE" id="PS50075">
    <property type="entry name" value="CARRIER"/>
    <property type="match status" value="1"/>
</dbReference>
<proteinExistence type="predicted"/>
<evidence type="ECO:0000313" key="3">
    <source>
        <dbReference type="Proteomes" id="UP000261828"/>
    </source>
</evidence>
<evidence type="ECO:0000259" key="1">
    <source>
        <dbReference type="PROSITE" id="PS50075"/>
    </source>
</evidence>
<dbReference type="OrthoDB" id="5348029at2"/>
<reference evidence="2 3" key="1">
    <citation type="submission" date="2018-08" db="EMBL/GenBank/DDBJ databases">
        <title>Muricauda nanhaiensis sp. nov., isolated from seawater of the South China Sea.</title>
        <authorList>
            <person name="Dang Y."/>
        </authorList>
    </citation>
    <scope>NUCLEOTIDE SEQUENCE [LARGE SCALE GENOMIC DNA]</scope>
    <source>
        <strain evidence="2 3">SM1704</strain>
    </source>
</reference>
<dbReference type="InterPro" id="IPR036736">
    <property type="entry name" value="ACP-like_sf"/>
</dbReference>
<gene>
    <name evidence="2" type="ORF">DX873_18425</name>
</gene>
<dbReference type="AlphaFoldDB" id="A0A371JKU2"/>
<keyword evidence="3" id="KW-1185">Reference proteome</keyword>